<dbReference type="Proteomes" id="UP001558632">
    <property type="component" value="Unassembled WGS sequence"/>
</dbReference>
<gene>
    <name evidence="2" type="ORF">TSPI_05142</name>
</gene>
<protein>
    <submittedName>
        <fullName evidence="2">Microspherule protein</fullName>
    </submittedName>
</protein>
<proteinExistence type="predicted"/>
<organism evidence="2 3">
    <name type="scientific">Trichinella spiralis</name>
    <name type="common">Trichina worm</name>
    <dbReference type="NCBI Taxonomy" id="6334"/>
    <lineage>
        <taxon>Eukaryota</taxon>
        <taxon>Metazoa</taxon>
        <taxon>Ecdysozoa</taxon>
        <taxon>Nematoda</taxon>
        <taxon>Enoplea</taxon>
        <taxon>Dorylaimia</taxon>
        <taxon>Trichinellida</taxon>
        <taxon>Trichinellidae</taxon>
        <taxon>Trichinella</taxon>
    </lineage>
</organism>
<keyword evidence="3" id="KW-1185">Reference proteome</keyword>
<comment type="caution">
    <text evidence="2">The sequence shown here is derived from an EMBL/GenBank/DDBJ whole genome shotgun (WGS) entry which is preliminary data.</text>
</comment>
<accession>A0ABR3KJU9</accession>
<reference evidence="2 3" key="1">
    <citation type="submission" date="2024-07" db="EMBL/GenBank/DDBJ databases">
        <title>Enhanced genomic and transcriptomic resources for Trichinella pseudospiralis and T. spiralis underpin the discovery of pronounced molecular differences between stages and species.</title>
        <authorList>
            <person name="Pasi K.K."/>
            <person name="La Rosa G."/>
            <person name="Gomez-Morales M.A."/>
            <person name="Tosini F."/>
            <person name="Sumanam S."/>
            <person name="Young N.D."/>
            <person name="Chang B.C."/>
            <person name="Robin G.B."/>
        </authorList>
    </citation>
    <scope>NUCLEOTIDE SEQUENCE [LARGE SCALE GENOMIC DNA]</scope>
    <source>
        <strain evidence="2">ISS534</strain>
    </source>
</reference>
<feature type="region of interest" description="Disordered" evidence="1">
    <location>
        <begin position="1"/>
        <end position="21"/>
    </location>
</feature>
<evidence type="ECO:0000313" key="3">
    <source>
        <dbReference type="Proteomes" id="UP001558632"/>
    </source>
</evidence>
<sequence length="83" mass="8753">MEKTAPLGSFTSDEDQHPLTNISSCAYSGCKNTSLGNVISRKSKITIHDRKTAAESCSHLFIAENNALATSAVGIDPGHCSKS</sequence>
<evidence type="ECO:0000313" key="2">
    <source>
        <dbReference type="EMBL" id="KAL1238202.1"/>
    </source>
</evidence>
<name>A0ABR3KJU9_TRISP</name>
<evidence type="ECO:0000256" key="1">
    <source>
        <dbReference type="SAM" id="MobiDB-lite"/>
    </source>
</evidence>
<dbReference type="EMBL" id="JBEUSY010000328">
    <property type="protein sequence ID" value="KAL1238202.1"/>
    <property type="molecule type" value="Genomic_DNA"/>
</dbReference>